<protein>
    <submittedName>
        <fullName evidence="1">YdeI/OmpD-associated family protein</fullName>
    </submittedName>
</protein>
<accession>A0A938YCE0</accession>
<dbReference type="Pfam" id="PF13376">
    <property type="entry name" value="OmdA"/>
    <property type="match status" value="1"/>
</dbReference>
<evidence type="ECO:0000313" key="2">
    <source>
        <dbReference type="Proteomes" id="UP000663792"/>
    </source>
</evidence>
<dbReference type="RefSeq" id="WP_205259945.1">
    <property type="nucleotide sequence ID" value="NZ_JAERWK010000008.1"/>
</dbReference>
<evidence type="ECO:0000313" key="1">
    <source>
        <dbReference type="EMBL" id="MBM9467016.1"/>
    </source>
</evidence>
<keyword evidence="2" id="KW-1185">Reference proteome</keyword>
<dbReference type="AlphaFoldDB" id="A0A938YCE0"/>
<sequence length="75" mass="8248">MITDKGVAVPEDMAEALRRDPAALAAFEALRPDDQRTFVDWATGQAATRTERLAEIGAHVQRHHRRPSATSLPAE</sequence>
<reference evidence="1" key="1">
    <citation type="submission" date="2021-01" db="EMBL/GenBank/DDBJ databases">
        <title>YIM 132084 draft genome.</title>
        <authorList>
            <person name="An D."/>
        </authorList>
    </citation>
    <scope>NUCLEOTIDE SEQUENCE</scope>
    <source>
        <strain evidence="1">YIM 132084</strain>
    </source>
</reference>
<name>A0A938YCE0_9ACTN</name>
<organism evidence="1 2">
    <name type="scientific">Nakamurella leprariae</name>
    <dbReference type="NCBI Taxonomy" id="2803911"/>
    <lineage>
        <taxon>Bacteria</taxon>
        <taxon>Bacillati</taxon>
        <taxon>Actinomycetota</taxon>
        <taxon>Actinomycetes</taxon>
        <taxon>Nakamurellales</taxon>
        <taxon>Nakamurellaceae</taxon>
        <taxon>Nakamurella</taxon>
    </lineage>
</organism>
<proteinExistence type="predicted"/>
<dbReference type="Proteomes" id="UP000663792">
    <property type="component" value="Unassembled WGS sequence"/>
</dbReference>
<gene>
    <name evidence="1" type="ORF">JL106_06925</name>
</gene>
<dbReference type="EMBL" id="JAERWK010000008">
    <property type="protein sequence ID" value="MBM9467016.1"/>
    <property type="molecule type" value="Genomic_DNA"/>
</dbReference>
<comment type="caution">
    <text evidence="1">The sequence shown here is derived from an EMBL/GenBank/DDBJ whole genome shotgun (WGS) entry which is preliminary data.</text>
</comment>